<keyword evidence="10 14" id="KW-0472">Membrane</keyword>
<keyword evidence="8 14" id="KW-1133">Transmembrane helix</keyword>
<dbReference type="AlphaFoldDB" id="J8ZVS9"/>
<evidence type="ECO:0000256" key="14">
    <source>
        <dbReference type="RuleBase" id="RU363109"/>
    </source>
</evidence>
<comment type="caution">
    <text evidence="15">The sequence shown here is derived from an EMBL/GenBank/DDBJ whole genome shotgun (WGS) entry which is preliminary data.</text>
</comment>
<comment type="subcellular location">
    <subcellularLocation>
        <location evidence="14">Endoplasmic reticulum membrane</location>
        <topology evidence="14">Multi-pass membrane protein</topology>
    </subcellularLocation>
    <subcellularLocation>
        <location evidence="1">Membrane</location>
        <topology evidence="1">Multi-pass membrane protein</topology>
    </subcellularLocation>
</comment>
<dbReference type="HOGENOM" id="CLU_034302_6_1_1"/>
<feature type="transmembrane region" description="Helical" evidence="14">
    <location>
        <begin position="42"/>
        <end position="60"/>
    </location>
</feature>
<keyword evidence="14" id="KW-0256">Endoplasmic reticulum</keyword>
<evidence type="ECO:0000256" key="1">
    <source>
        <dbReference type="ARBA" id="ARBA00004141"/>
    </source>
</evidence>
<comment type="catalytic activity">
    <reaction evidence="13 14">
        <text>a very-long-chain (3R)-3-hydroxyacyl-CoA = a very-long-chain (2E)-enoyl-CoA + H2O</text>
        <dbReference type="Rhea" id="RHEA:45812"/>
        <dbReference type="ChEBI" id="CHEBI:15377"/>
        <dbReference type="ChEBI" id="CHEBI:83728"/>
        <dbReference type="ChEBI" id="CHEBI:85440"/>
        <dbReference type="EC" id="4.2.1.134"/>
    </reaction>
</comment>
<dbReference type="GO" id="GO:0005789">
    <property type="term" value="C:endoplasmic reticulum membrane"/>
    <property type="evidence" value="ECO:0007669"/>
    <property type="project" value="UniProtKB-SubCell"/>
</dbReference>
<dbReference type="InterPro" id="IPR007482">
    <property type="entry name" value="Tyr_Pase-like_PTPLA"/>
</dbReference>
<dbReference type="EC" id="4.2.1.134" evidence="4 14"/>
<evidence type="ECO:0000313" key="16">
    <source>
        <dbReference type="Proteomes" id="UP000003163"/>
    </source>
</evidence>
<evidence type="ECO:0000313" key="15">
    <source>
        <dbReference type="EMBL" id="EJW03773.1"/>
    </source>
</evidence>
<evidence type="ECO:0000256" key="11">
    <source>
        <dbReference type="ARBA" id="ARBA00023160"/>
    </source>
</evidence>
<evidence type="ECO:0000256" key="4">
    <source>
        <dbReference type="ARBA" id="ARBA00013122"/>
    </source>
</evidence>
<comment type="function">
    <text evidence="14">Catalyzes the third of the four reactions of the long-chain fatty acids elongation cycle. This endoplasmic reticulum-bound enzymatic process, allows the addition of two carbons to the chain of long- and very long-chain fatty acids/VLCFAs per cycle. This enzyme catalyzes the dehydration of the 3-hydroxyacyl-CoA intermediate into trans-2,3-enoyl-CoA, within each cycle of fatty acid elongation. Thereby, it participates to the production of VLCFAs of different chain lengths that are involved in multiple biological processes as precursors of membrane lipids and lipid mediators.</text>
</comment>
<evidence type="ECO:0000256" key="8">
    <source>
        <dbReference type="ARBA" id="ARBA00022989"/>
    </source>
</evidence>
<gene>
    <name evidence="15" type="ORF">EDEG_01929</name>
</gene>
<dbReference type="GO" id="GO:0030148">
    <property type="term" value="P:sphingolipid biosynthetic process"/>
    <property type="evidence" value="ECO:0007669"/>
    <property type="project" value="TreeGrafter"/>
</dbReference>
<comment type="similarity">
    <text evidence="3 14">Belongs to the very long-chain fatty acids dehydratase HACD family.</text>
</comment>
<dbReference type="UniPathway" id="UPA00094"/>
<keyword evidence="5 14" id="KW-0444">Lipid biosynthesis</keyword>
<comment type="pathway">
    <text evidence="2 14">Lipid metabolism; fatty acid biosynthesis.</text>
</comment>
<evidence type="ECO:0000256" key="5">
    <source>
        <dbReference type="ARBA" id="ARBA00022516"/>
    </source>
</evidence>
<dbReference type="OMA" id="INICAGM"/>
<evidence type="ECO:0000256" key="10">
    <source>
        <dbReference type="ARBA" id="ARBA00023136"/>
    </source>
</evidence>
<feature type="transmembrane region" description="Helical" evidence="14">
    <location>
        <begin position="110"/>
        <end position="128"/>
    </location>
</feature>
<dbReference type="PANTHER" id="PTHR11035">
    <property type="entry name" value="VERY-LONG-CHAIN (3R)-3-HYDROXYACYL-COA DEHYDRATASE"/>
    <property type="match status" value="1"/>
</dbReference>
<organism evidence="15 16">
    <name type="scientific">Edhazardia aedis (strain USNM 41457)</name>
    <name type="common">Microsporidian parasite</name>
    <dbReference type="NCBI Taxonomy" id="1003232"/>
    <lineage>
        <taxon>Eukaryota</taxon>
        <taxon>Fungi</taxon>
        <taxon>Fungi incertae sedis</taxon>
        <taxon>Microsporidia</taxon>
        <taxon>Edhazardia</taxon>
    </lineage>
</organism>
<dbReference type="OrthoDB" id="46988at2759"/>
<keyword evidence="11 14" id="KW-0275">Fatty acid biosynthesis</keyword>
<dbReference type="EMBL" id="AFBI03000030">
    <property type="protein sequence ID" value="EJW03773.1"/>
    <property type="molecule type" value="Genomic_DNA"/>
</dbReference>
<keyword evidence="16" id="KW-1185">Reference proteome</keyword>
<dbReference type="GO" id="GO:0102158">
    <property type="term" value="F:very-long-chain (3R)-3-hydroxyacyl-CoA dehydratase activity"/>
    <property type="evidence" value="ECO:0007669"/>
    <property type="project" value="UniProtKB-EC"/>
</dbReference>
<dbReference type="GO" id="GO:0042761">
    <property type="term" value="P:very long-chain fatty acid biosynthetic process"/>
    <property type="evidence" value="ECO:0007669"/>
    <property type="project" value="TreeGrafter"/>
</dbReference>
<evidence type="ECO:0000256" key="6">
    <source>
        <dbReference type="ARBA" id="ARBA00022692"/>
    </source>
</evidence>
<keyword evidence="7 14" id="KW-0276">Fatty acid metabolism</keyword>
<evidence type="ECO:0000256" key="2">
    <source>
        <dbReference type="ARBA" id="ARBA00005194"/>
    </source>
</evidence>
<dbReference type="Pfam" id="PF04387">
    <property type="entry name" value="PTPLA"/>
    <property type="match status" value="1"/>
</dbReference>
<evidence type="ECO:0000256" key="12">
    <source>
        <dbReference type="ARBA" id="ARBA00023239"/>
    </source>
</evidence>
<protein>
    <recommendedName>
        <fullName evidence="4 14">Very-long-chain (3R)-3-hydroxyacyl-CoA dehydratase</fullName>
        <ecNumber evidence="4 14">4.2.1.134</ecNumber>
    </recommendedName>
</protein>
<dbReference type="VEuPathDB" id="MicrosporidiaDB:EDEG_01929"/>
<dbReference type="Proteomes" id="UP000003163">
    <property type="component" value="Unassembled WGS sequence"/>
</dbReference>
<accession>J8ZVS9</accession>
<evidence type="ECO:0000256" key="9">
    <source>
        <dbReference type="ARBA" id="ARBA00023098"/>
    </source>
</evidence>
<reference evidence="16" key="2">
    <citation type="submission" date="2015-07" db="EMBL/GenBank/DDBJ databases">
        <title>Contrasting host-pathogen interactions and genome evolution in two generalist and specialist microsporidian pathogens of mosquitoes.</title>
        <authorList>
            <consortium name="The Broad Institute Genomics Platform"/>
            <consortium name="The Broad Institute Genome Sequencing Center for Infectious Disease"/>
            <person name="Cuomo C.A."/>
            <person name="Sanscrainte N.D."/>
            <person name="Goldberg J.M."/>
            <person name="Heiman D."/>
            <person name="Young S."/>
            <person name="Zeng Q."/>
            <person name="Becnel J.J."/>
            <person name="Birren B.W."/>
        </authorList>
    </citation>
    <scope>NUCLEOTIDE SEQUENCE [LARGE SCALE GENOMIC DNA]</scope>
    <source>
        <strain evidence="16">USNM 41457</strain>
    </source>
</reference>
<keyword evidence="9 14" id="KW-0443">Lipid metabolism</keyword>
<dbReference type="PANTHER" id="PTHR11035:SF3">
    <property type="entry name" value="VERY-LONG-CHAIN (3R)-3-HYDROXYACYL-COA DEHYDRATASE"/>
    <property type="match status" value="1"/>
</dbReference>
<feature type="transmembrane region" description="Helical" evidence="14">
    <location>
        <begin position="12"/>
        <end position="36"/>
    </location>
</feature>
<evidence type="ECO:0000256" key="7">
    <source>
        <dbReference type="ARBA" id="ARBA00022832"/>
    </source>
</evidence>
<dbReference type="STRING" id="1003232.J8ZVS9"/>
<feature type="transmembrane region" description="Helical" evidence="14">
    <location>
        <begin position="165"/>
        <end position="183"/>
    </location>
</feature>
<evidence type="ECO:0000256" key="13">
    <source>
        <dbReference type="ARBA" id="ARBA00036671"/>
    </source>
</evidence>
<evidence type="ECO:0000256" key="3">
    <source>
        <dbReference type="ARBA" id="ARBA00007811"/>
    </source>
</evidence>
<name>J8ZVS9_EDHAE</name>
<keyword evidence="12 14" id="KW-0456">Lyase</keyword>
<keyword evidence="6 14" id="KW-0812">Transmembrane</keyword>
<feature type="transmembrane region" description="Helical" evidence="14">
    <location>
        <begin position="80"/>
        <end position="98"/>
    </location>
</feature>
<sequence length="211" mass="24761">MQEHKKPLLSAYILVFNIISILITIVALIFSLRFYFKPVEDTIFVVALCQSFFLLELLNIKIGATNSTYFATSTQLASRLFIIWYVCMFRGVLSSRQISLPKIYIFKNHFALMGFCWFISDCIRYAFYTLRSGWLRWLRYNLFIILYPLGVAMEMFLSFKMISSFNGFLVVAVLWAVGFPFLYGHMIKQRFIVNNRISRRNNNAANPKKEI</sequence>
<proteinExistence type="inferred from homology"/>
<feature type="transmembrane region" description="Helical" evidence="14">
    <location>
        <begin position="140"/>
        <end position="159"/>
    </location>
</feature>
<dbReference type="InParanoid" id="J8ZVS9"/>
<reference evidence="15 16" key="1">
    <citation type="submission" date="2011-08" db="EMBL/GenBank/DDBJ databases">
        <authorList>
            <person name="Liu Z.J."/>
            <person name="Shi F.L."/>
            <person name="Lu J.Q."/>
            <person name="Li M."/>
            <person name="Wang Z.L."/>
        </authorList>
    </citation>
    <scope>NUCLEOTIDE SEQUENCE [LARGE SCALE GENOMIC DNA]</scope>
    <source>
        <strain evidence="15 16">USNM 41457</strain>
    </source>
</reference>
<dbReference type="FunCoup" id="J8ZVS9">
    <property type="interactions" value="104"/>
</dbReference>
<dbReference type="GO" id="GO:0030497">
    <property type="term" value="P:fatty acid elongation"/>
    <property type="evidence" value="ECO:0007669"/>
    <property type="project" value="TreeGrafter"/>
</dbReference>